<evidence type="ECO:0000256" key="4">
    <source>
        <dbReference type="ARBA" id="ARBA00022603"/>
    </source>
</evidence>
<dbReference type="SUPFAM" id="SSF53790">
    <property type="entry name" value="Tetrapyrrole methylase"/>
    <property type="match status" value="1"/>
</dbReference>
<dbReference type="InterPro" id="IPR035996">
    <property type="entry name" value="4pyrrol_Methylase_sf"/>
</dbReference>
<dbReference type="UniPathway" id="UPA00148"/>
<organism evidence="9 10">
    <name type="scientific">Desulfomicrobium apsheronum</name>
    <dbReference type="NCBI Taxonomy" id="52560"/>
    <lineage>
        <taxon>Bacteria</taxon>
        <taxon>Pseudomonadati</taxon>
        <taxon>Thermodesulfobacteriota</taxon>
        <taxon>Desulfovibrionia</taxon>
        <taxon>Desulfovibrionales</taxon>
        <taxon>Desulfomicrobiaceae</taxon>
        <taxon>Desulfomicrobium</taxon>
    </lineage>
</organism>
<proteinExistence type="inferred from homology"/>
<dbReference type="PANTHER" id="PTHR43467">
    <property type="entry name" value="COBALT-PRECORRIN-2 C(20)-METHYLTRANSFERASE"/>
    <property type="match status" value="1"/>
</dbReference>
<gene>
    <name evidence="9" type="ORF">SAMN04488082_11353</name>
</gene>
<evidence type="ECO:0000256" key="5">
    <source>
        <dbReference type="ARBA" id="ARBA00022679"/>
    </source>
</evidence>
<dbReference type="NCBIfam" id="TIGR01467">
    <property type="entry name" value="cobI_cbiL"/>
    <property type="match status" value="1"/>
</dbReference>
<dbReference type="InterPro" id="IPR014777">
    <property type="entry name" value="4pyrrole_Mease_sub1"/>
</dbReference>
<name>A0A1I3WJU3_9BACT</name>
<dbReference type="GO" id="GO:0030788">
    <property type="term" value="F:precorrin-2 C20-methyltransferase activity"/>
    <property type="evidence" value="ECO:0007669"/>
    <property type="project" value="InterPro"/>
</dbReference>
<evidence type="ECO:0000313" key="9">
    <source>
        <dbReference type="EMBL" id="SFK07127.1"/>
    </source>
</evidence>
<dbReference type="GO" id="GO:0009236">
    <property type="term" value="P:cobalamin biosynthetic process"/>
    <property type="evidence" value="ECO:0007669"/>
    <property type="project" value="UniProtKB-UniRule"/>
</dbReference>
<protein>
    <submittedName>
        <fullName evidence="9">Precorrin-2 C20-methyltransferase /cobalt-factor II C20-methyltransferase</fullName>
    </submittedName>
</protein>
<dbReference type="PANTHER" id="PTHR43467:SF2">
    <property type="entry name" value="COBALT-PRECORRIN-2 C(20)-METHYLTRANSFERASE"/>
    <property type="match status" value="1"/>
</dbReference>
<keyword evidence="3" id="KW-0169">Cobalamin biosynthesis</keyword>
<dbReference type="EMBL" id="FORX01000013">
    <property type="protein sequence ID" value="SFK07127.1"/>
    <property type="molecule type" value="Genomic_DNA"/>
</dbReference>
<evidence type="ECO:0000256" key="3">
    <source>
        <dbReference type="ARBA" id="ARBA00022573"/>
    </source>
</evidence>
<dbReference type="InterPro" id="IPR014776">
    <property type="entry name" value="4pyrrole_Mease_sub2"/>
</dbReference>
<dbReference type="AlphaFoldDB" id="A0A1I3WJU3"/>
<dbReference type="RefSeq" id="WP_092376210.1">
    <property type="nucleotide sequence ID" value="NZ_FORX01000013.1"/>
</dbReference>
<dbReference type="InterPro" id="IPR006364">
    <property type="entry name" value="CobI/CbiL/CobIJ_dom"/>
</dbReference>
<dbReference type="OrthoDB" id="9804789at2"/>
<dbReference type="Pfam" id="PF00590">
    <property type="entry name" value="TP_methylase"/>
    <property type="match status" value="1"/>
</dbReference>
<evidence type="ECO:0000259" key="8">
    <source>
        <dbReference type="Pfam" id="PF00590"/>
    </source>
</evidence>
<dbReference type="Gene3D" id="3.30.950.10">
    <property type="entry name" value="Methyltransferase, Cobalt-precorrin-4 Transmethylase, Domain 2"/>
    <property type="match status" value="1"/>
</dbReference>
<comment type="similarity">
    <text evidence="2 7">Belongs to the precorrin methyltransferase family.</text>
</comment>
<evidence type="ECO:0000256" key="2">
    <source>
        <dbReference type="ARBA" id="ARBA00005879"/>
    </source>
</evidence>
<keyword evidence="4 9" id="KW-0489">Methyltransferase</keyword>
<keyword evidence="5 9" id="KW-0808">Transferase</keyword>
<evidence type="ECO:0000256" key="7">
    <source>
        <dbReference type="PIRNR" id="PIRNR036427"/>
    </source>
</evidence>
<evidence type="ECO:0000256" key="6">
    <source>
        <dbReference type="ARBA" id="ARBA00022691"/>
    </source>
</evidence>
<accession>A0A1I3WJU3</accession>
<keyword evidence="6" id="KW-0949">S-adenosyl-L-methionine</keyword>
<keyword evidence="10" id="KW-1185">Reference proteome</keyword>
<comment type="pathway">
    <text evidence="1">Cofactor biosynthesis; adenosylcobalamin biosynthesis.</text>
</comment>
<dbReference type="InterPro" id="IPR012382">
    <property type="entry name" value="CobI/CbiL"/>
</dbReference>
<dbReference type="CDD" id="cd11645">
    <property type="entry name" value="Precorrin_2_C20_MT"/>
    <property type="match status" value="1"/>
</dbReference>
<reference evidence="10" key="1">
    <citation type="submission" date="2016-10" db="EMBL/GenBank/DDBJ databases">
        <authorList>
            <person name="Varghese N."/>
            <person name="Submissions S."/>
        </authorList>
    </citation>
    <scope>NUCLEOTIDE SEQUENCE [LARGE SCALE GENOMIC DNA]</scope>
    <source>
        <strain evidence="10">DSM 5918</strain>
    </source>
</reference>
<evidence type="ECO:0000313" key="10">
    <source>
        <dbReference type="Proteomes" id="UP000198635"/>
    </source>
</evidence>
<dbReference type="STRING" id="52560.SAMN04488082_11353"/>
<dbReference type="InterPro" id="IPR000878">
    <property type="entry name" value="4pyrrol_Mease"/>
</dbReference>
<dbReference type="GO" id="GO:0032259">
    <property type="term" value="P:methylation"/>
    <property type="evidence" value="ECO:0007669"/>
    <property type="project" value="UniProtKB-KW"/>
</dbReference>
<dbReference type="PIRSF" id="PIRSF036427">
    <property type="entry name" value="Precrrn-2_mtase"/>
    <property type="match status" value="1"/>
</dbReference>
<feature type="domain" description="Tetrapyrrole methylase" evidence="8">
    <location>
        <begin position="4"/>
        <end position="214"/>
    </location>
</feature>
<dbReference type="Proteomes" id="UP000198635">
    <property type="component" value="Unassembled WGS sequence"/>
</dbReference>
<evidence type="ECO:0000256" key="1">
    <source>
        <dbReference type="ARBA" id="ARBA00004953"/>
    </source>
</evidence>
<dbReference type="Gene3D" id="3.40.1010.10">
    <property type="entry name" value="Cobalt-precorrin-4 Transmethylase, Domain 1"/>
    <property type="match status" value="1"/>
</dbReference>
<sequence>MSGHLYGIGVGPGDPELLTIKAAGILGRVDVILAASSTKNDDSLALDIARPHLKPDARVIRLGFPMSRDEGTLQSAWEENARLVLHELAEGHDAAFLTLGDPLLYSTFAYLLRTLRGLAPEQAVTVVPGITSFQAVAAATETVLAESAQNLLILPGIRDAADLRRSLESADNAVILKAYTNFSAIREELRNFPTPTHCVFASRMGMKEQFITRSLDEAPDNPTYLSLMLLTKNDSL</sequence>